<feature type="transmembrane region" description="Helical" evidence="2">
    <location>
        <begin position="121"/>
        <end position="142"/>
    </location>
</feature>
<keyword evidence="2" id="KW-0812">Transmembrane</keyword>
<evidence type="ECO:0000256" key="1">
    <source>
        <dbReference type="SAM" id="MobiDB-lite"/>
    </source>
</evidence>
<comment type="caution">
    <text evidence="3">The sequence shown here is derived from an EMBL/GenBank/DDBJ whole genome shotgun (WGS) entry which is preliminary data.</text>
</comment>
<name>L1MIY3_9CORY</name>
<keyword evidence="2" id="KW-1133">Transmembrane helix</keyword>
<dbReference type="RefSeq" id="WP_006063094.1">
    <property type="nucleotide sequence ID" value="NZ_KB290828.1"/>
</dbReference>
<feature type="compositionally biased region" description="Basic and acidic residues" evidence="1">
    <location>
        <begin position="264"/>
        <end position="278"/>
    </location>
</feature>
<organism evidence="3 4">
    <name type="scientific">Corynebacterium durum F0235</name>
    <dbReference type="NCBI Taxonomy" id="1035195"/>
    <lineage>
        <taxon>Bacteria</taxon>
        <taxon>Bacillati</taxon>
        <taxon>Actinomycetota</taxon>
        <taxon>Actinomycetes</taxon>
        <taxon>Mycobacteriales</taxon>
        <taxon>Corynebacteriaceae</taxon>
        <taxon>Corynebacterium</taxon>
    </lineage>
</organism>
<gene>
    <name evidence="3" type="ORF">HMPREF9997_00851</name>
</gene>
<reference evidence="3 4" key="1">
    <citation type="submission" date="2012-05" db="EMBL/GenBank/DDBJ databases">
        <authorList>
            <person name="Weinstock G."/>
            <person name="Sodergren E."/>
            <person name="Lobos E.A."/>
            <person name="Fulton L."/>
            <person name="Fulton R."/>
            <person name="Courtney L."/>
            <person name="Fronick C."/>
            <person name="O'Laughlin M."/>
            <person name="Godfrey J."/>
            <person name="Wilson R.M."/>
            <person name="Miner T."/>
            <person name="Farmer C."/>
            <person name="Delehaunty K."/>
            <person name="Cordes M."/>
            <person name="Minx P."/>
            <person name="Tomlinson C."/>
            <person name="Chen J."/>
            <person name="Wollam A."/>
            <person name="Pepin K.H."/>
            <person name="Bhonagiri V."/>
            <person name="Zhang X."/>
            <person name="Suruliraj S."/>
            <person name="Warren W."/>
            <person name="Mitreva M."/>
            <person name="Mardis E.R."/>
            <person name="Wilson R.K."/>
        </authorList>
    </citation>
    <scope>NUCLEOTIDE SEQUENCE [LARGE SCALE GENOMIC DNA]</scope>
    <source>
        <strain evidence="3 4">F0235</strain>
    </source>
</reference>
<evidence type="ECO:0000313" key="3">
    <source>
        <dbReference type="EMBL" id="EKX91248.1"/>
    </source>
</evidence>
<accession>L1MIY3</accession>
<proteinExistence type="predicted"/>
<feature type="transmembrane region" description="Helical" evidence="2">
    <location>
        <begin position="35"/>
        <end position="54"/>
    </location>
</feature>
<protein>
    <submittedName>
        <fullName evidence="3">Uncharacterized protein</fullName>
    </submittedName>
</protein>
<dbReference type="HOGENOM" id="CLU_982513_0_0_11"/>
<keyword evidence="2" id="KW-0472">Membrane</keyword>
<dbReference type="EMBL" id="AMEM01000013">
    <property type="protein sequence ID" value="EKX91248.1"/>
    <property type="molecule type" value="Genomic_DNA"/>
</dbReference>
<dbReference type="STRING" id="1035195.HMPREF9997_00851"/>
<keyword evidence="4" id="KW-1185">Reference proteome</keyword>
<feature type="region of interest" description="Disordered" evidence="1">
    <location>
        <begin position="251"/>
        <end position="278"/>
    </location>
</feature>
<sequence length="278" mass="32077">MKRKNPKFVGMSIFFILLGLLFPITSFLSEPFGASFFYSFFIGGSFVWLAVVFLDARTQLTIMKWERALPTITFHDDIAVISIPRMAAFYALSGPFFVLISIGLTPWLFPGAFFDDGSFPSIWHLISAFIILPTCIYMFFLFTSTRKISVNKSRTFIKNEVHGLGWKSELTSLNADLDLDVHHSDHMFELIASNVNYTRNSIFGAKKKEFKKKSVTIPNPRNIQLEEFLPWLFPEQKHLLPLMFDLIAEPRASSSSRSAKARKIREELTRRQEELRRK</sequence>
<dbReference type="Proteomes" id="UP000010445">
    <property type="component" value="Unassembled WGS sequence"/>
</dbReference>
<evidence type="ECO:0000313" key="4">
    <source>
        <dbReference type="Proteomes" id="UP000010445"/>
    </source>
</evidence>
<dbReference type="AlphaFoldDB" id="L1MIY3"/>
<feature type="transmembrane region" description="Helical" evidence="2">
    <location>
        <begin position="12"/>
        <end position="29"/>
    </location>
</feature>
<feature type="transmembrane region" description="Helical" evidence="2">
    <location>
        <begin position="87"/>
        <end position="109"/>
    </location>
</feature>
<evidence type="ECO:0000256" key="2">
    <source>
        <dbReference type="SAM" id="Phobius"/>
    </source>
</evidence>